<dbReference type="SUPFAM" id="SSF81383">
    <property type="entry name" value="F-box domain"/>
    <property type="match status" value="1"/>
</dbReference>
<dbReference type="EnsemblPlants" id="EMT09533">
    <property type="protein sequence ID" value="EMT09533"/>
    <property type="gene ID" value="F775_01261"/>
</dbReference>
<dbReference type="PANTHER" id="PTHR31639:SF316">
    <property type="entry name" value="OS08G0460800 PROTEIN"/>
    <property type="match status" value="1"/>
</dbReference>
<reference evidence="1" key="1">
    <citation type="submission" date="2015-06" db="UniProtKB">
        <authorList>
            <consortium name="EnsemblPlants"/>
        </authorList>
    </citation>
    <scope>IDENTIFICATION</scope>
</reference>
<dbReference type="PROSITE" id="PS50181">
    <property type="entry name" value="FBOX"/>
    <property type="match status" value="1"/>
</dbReference>
<dbReference type="InterPro" id="IPR036047">
    <property type="entry name" value="F-box-like_dom_sf"/>
</dbReference>
<dbReference type="InterPro" id="IPR055411">
    <property type="entry name" value="LRR_FXL15/At3g58940/PEG3-like"/>
</dbReference>
<dbReference type="AlphaFoldDB" id="M8C2Z1"/>
<accession>M8C2Z1</accession>
<protein>
    <submittedName>
        <fullName evidence="1">Uncharacterized protein</fullName>
    </submittedName>
</protein>
<dbReference type="InterPro" id="IPR032675">
    <property type="entry name" value="LRR_dom_sf"/>
</dbReference>
<proteinExistence type="predicted"/>
<dbReference type="ExpressionAtlas" id="M8C2Z1">
    <property type="expression patterns" value="baseline"/>
</dbReference>
<dbReference type="PANTHER" id="PTHR31639">
    <property type="entry name" value="F-BOX PROTEIN-LIKE"/>
    <property type="match status" value="1"/>
</dbReference>
<dbReference type="SUPFAM" id="SSF52047">
    <property type="entry name" value="RNI-like"/>
    <property type="match status" value="1"/>
</dbReference>
<name>M8C2Z1_AEGTA</name>
<dbReference type="Pfam" id="PF24758">
    <property type="entry name" value="LRR_At5g56370"/>
    <property type="match status" value="1"/>
</dbReference>
<sequence>MPPPRRRRYKKRRRLADAAPVEADALISLPADVLNVILTRLDLRDAVRTSALSRAWRYRWEALPSLDLHFPRLKDDEGAPKGLRAVDGILLRCPGRVRRFCVFLDEPYAARIHDWLLVLSRRGVEPLHISSIDGFLALPSSLFTCGQLTSLSLFRCAIPPLPPGFQGLRELRNFTLINVRLQKKGGYQLEKIIATSPSLEELTLWDVTIRGRFKEWVIQATNLRFLKICSANDYGWNLGDLPRLDYAVIDIWHYLGGDCDFSKFLSRLANVTELCIYTCHSPTRDNIED</sequence>
<evidence type="ECO:0000313" key="1">
    <source>
        <dbReference type="EnsemblPlants" id="EMT09533"/>
    </source>
</evidence>
<dbReference type="Pfam" id="PF00646">
    <property type="entry name" value="F-box"/>
    <property type="match status" value="1"/>
</dbReference>
<organism evidence="1">
    <name type="scientific">Aegilops tauschii</name>
    <name type="common">Tausch's goatgrass</name>
    <name type="synonym">Aegilops squarrosa</name>
    <dbReference type="NCBI Taxonomy" id="37682"/>
    <lineage>
        <taxon>Eukaryota</taxon>
        <taxon>Viridiplantae</taxon>
        <taxon>Streptophyta</taxon>
        <taxon>Embryophyta</taxon>
        <taxon>Tracheophyta</taxon>
        <taxon>Spermatophyta</taxon>
        <taxon>Magnoliopsida</taxon>
        <taxon>Liliopsida</taxon>
        <taxon>Poales</taxon>
        <taxon>Poaceae</taxon>
        <taxon>BOP clade</taxon>
        <taxon>Pooideae</taxon>
        <taxon>Triticodae</taxon>
        <taxon>Triticeae</taxon>
        <taxon>Triticinae</taxon>
        <taxon>Aegilops</taxon>
    </lineage>
</organism>
<dbReference type="Gene3D" id="3.80.10.10">
    <property type="entry name" value="Ribonuclease Inhibitor"/>
    <property type="match status" value="1"/>
</dbReference>
<dbReference type="InterPro" id="IPR001810">
    <property type="entry name" value="F-box_dom"/>
</dbReference>